<feature type="compositionally biased region" description="Basic and acidic residues" evidence="1">
    <location>
        <begin position="266"/>
        <end position="280"/>
    </location>
</feature>
<gene>
    <name evidence="2" type="ORF">Tco_0726712</name>
</gene>
<name>A0ABQ4YIL2_9ASTR</name>
<evidence type="ECO:0008006" key="4">
    <source>
        <dbReference type="Google" id="ProtNLM"/>
    </source>
</evidence>
<reference evidence="2" key="2">
    <citation type="submission" date="2022-01" db="EMBL/GenBank/DDBJ databases">
        <authorList>
            <person name="Yamashiro T."/>
            <person name="Shiraishi A."/>
            <person name="Satake H."/>
            <person name="Nakayama K."/>
        </authorList>
    </citation>
    <scope>NUCLEOTIDE SEQUENCE</scope>
</reference>
<protein>
    <recommendedName>
        <fullName evidence="4">Retrotransposon gag domain-containing protein</fullName>
    </recommendedName>
</protein>
<reference evidence="2" key="1">
    <citation type="journal article" date="2022" name="Int. J. Mol. Sci.">
        <title>Draft Genome of Tanacetum Coccineum: Genomic Comparison of Closely Related Tanacetum-Family Plants.</title>
        <authorList>
            <person name="Yamashiro T."/>
            <person name="Shiraishi A."/>
            <person name="Nakayama K."/>
            <person name="Satake H."/>
        </authorList>
    </citation>
    <scope>NUCLEOTIDE SEQUENCE</scope>
</reference>
<organism evidence="2 3">
    <name type="scientific">Tanacetum coccineum</name>
    <dbReference type="NCBI Taxonomy" id="301880"/>
    <lineage>
        <taxon>Eukaryota</taxon>
        <taxon>Viridiplantae</taxon>
        <taxon>Streptophyta</taxon>
        <taxon>Embryophyta</taxon>
        <taxon>Tracheophyta</taxon>
        <taxon>Spermatophyta</taxon>
        <taxon>Magnoliopsida</taxon>
        <taxon>eudicotyledons</taxon>
        <taxon>Gunneridae</taxon>
        <taxon>Pentapetalae</taxon>
        <taxon>asterids</taxon>
        <taxon>campanulids</taxon>
        <taxon>Asterales</taxon>
        <taxon>Asteraceae</taxon>
        <taxon>Asteroideae</taxon>
        <taxon>Anthemideae</taxon>
        <taxon>Anthemidinae</taxon>
        <taxon>Tanacetum</taxon>
    </lineage>
</organism>
<dbReference type="EMBL" id="BQNB010010405">
    <property type="protein sequence ID" value="GJS76831.1"/>
    <property type="molecule type" value="Genomic_DNA"/>
</dbReference>
<sequence>MSVRAQKPISLPTDTEVAICVAIPTLPPSPHSPLSSPLPPILLPLPQILSPPLLVSSPPLPASPTYPLGYKADMIWLRPRPHLTSIYLPSSTPTIRDTTLLPIPFTYSITYLPSIPPPCFFPLLAVGESSSAPTARPTGGFKADYGFAGTLDDEIRQDIDEIYVRPDDAQDERLLMSGQLKMLGRDRRAHARTARLIETKARLSHEAWVQSMDASDTTRYETDEYTADTENGTKKNHQINTTPTTYVTDEQLKRLIDQGVTDALAARDAKRSQNGKDSHDLGTSVRRQAPPARECTYPDFMKCKPLYFKGTEGVIELTQWFERMETVFHISNCSVENQIKFATCTLLGSALTWWNSHVKTVGHDELPLMCARLFPEESDKNEKYVNGLPDMIHGSVMESNPKTMQDAIEFATELMDKKIHTFAE</sequence>
<feature type="region of interest" description="Disordered" evidence="1">
    <location>
        <begin position="266"/>
        <end position="288"/>
    </location>
</feature>
<dbReference type="Proteomes" id="UP001151760">
    <property type="component" value="Unassembled WGS sequence"/>
</dbReference>
<comment type="caution">
    <text evidence="2">The sequence shown here is derived from an EMBL/GenBank/DDBJ whole genome shotgun (WGS) entry which is preliminary data.</text>
</comment>
<keyword evidence="3" id="KW-1185">Reference proteome</keyword>
<evidence type="ECO:0000313" key="3">
    <source>
        <dbReference type="Proteomes" id="UP001151760"/>
    </source>
</evidence>
<accession>A0ABQ4YIL2</accession>
<proteinExistence type="predicted"/>
<evidence type="ECO:0000313" key="2">
    <source>
        <dbReference type="EMBL" id="GJS76831.1"/>
    </source>
</evidence>
<evidence type="ECO:0000256" key="1">
    <source>
        <dbReference type="SAM" id="MobiDB-lite"/>
    </source>
</evidence>